<dbReference type="AlphaFoldDB" id="A0A2G8LRC3"/>
<dbReference type="Pfam" id="PF02893">
    <property type="entry name" value="GRAM"/>
    <property type="match status" value="1"/>
</dbReference>
<dbReference type="STRING" id="307972.A0A2G8LRC3"/>
<dbReference type="InterPro" id="IPR004182">
    <property type="entry name" value="GRAM"/>
</dbReference>
<dbReference type="GO" id="GO:0006915">
    <property type="term" value="P:apoptotic process"/>
    <property type="evidence" value="ECO:0007669"/>
    <property type="project" value="InterPro"/>
</dbReference>
<keyword evidence="2" id="KW-0472">Membrane</keyword>
<keyword evidence="2" id="KW-1133">Transmembrane helix</keyword>
<dbReference type="InterPro" id="IPR037847">
    <property type="entry name" value="GRAMDC4"/>
</dbReference>
<feature type="region of interest" description="Disordered" evidence="1">
    <location>
        <begin position="1"/>
        <end position="84"/>
    </location>
</feature>
<feature type="compositionally biased region" description="Basic and acidic residues" evidence="1">
    <location>
        <begin position="49"/>
        <end position="62"/>
    </location>
</feature>
<gene>
    <name evidence="4" type="ORF">BSL78_00264</name>
</gene>
<comment type="caution">
    <text evidence="4">The sequence shown here is derived from an EMBL/GenBank/DDBJ whole genome shotgun (WGS) entry which is preliminary data.</text>
</comment>
<dbReference type="EMBL" id="MRZV01000005">
    <property type="protein sequence ID" value="PIK62813.1"/>
    <property type="molecule type" value="Genomic_DNA"/>
</dbReference>
<feature type="transmembrane region" description="Helical" evidence="2">
    <location>
        <begin position="237"/>
        <end position="255"/>
    </location>
</feature>
<organism evidence="4 5">
    <name type="scientific">Stichopus japonicus</name>
    <name type="common">Sea cucumber</name>
    <dbReference type="NCBI Taxonomy" id="307972"/>
    <lineage>
        <taxon>Eukaryota</taxon>
        <taxon>Metazoa</taxon>
        <taxon>Echinodermata</taxon>
        <taxon>Eleutherozoa</taxon>
        <taxon>Echinozoa</taxon>
        <taxon>Holothuroidea</taxon>
        <taxon>Aspidochirotacea</taxon>
        <taxon>Aspidochirotida</taxon>
        <taxon>Stichopodidae</taxon>
        <taxon>Apostichopus</taxon>
    </lineage>
</organism>
<keyword evidence="5" id="KW-1185">Reference proteome</keyword>
<feature type="domain" description="GRAM" evidence="3">
    <location>
        <begin position="535"/>
        <end position="631"/>
    </location>
</feature>
<feature type="transmembrane region" description="Helical" evidence="2">
    <location>
        <begin position="267"/>
        <end position="290"/>
    </location>
</feature>
<feature type="compositionally biased region" description="Low complexity" evidence="1">
    <location>
        <begin position="31"/>
        <end position="42"/>
    </location>
</feature>
<protein>
    <submittedName>
        <fullName evidence="4">Putative GRAM domain-containing protein 4</fullName>
    </submittedName>
</protein>
<sequence length="668" mass="77144">MPLRKKKHLDGVEPNSSKENSPVLRRRQVVRGRVPPDDSSSFETDEDFEKLTTEDILEDKPSLSDSTPTKKKYTNPRGSNFDDLSDKDIYEIQLRNLQSQLETAMIEKTSLVTQLRSYEEITDLKRVNTEMLKIREENKSLKQHVREVEHRLSQVRATQLSTKNDKDEHSEVETSKPSSLSTIQTRFEAWKMVTVEKFLDLLSDFSDEPDEQEDLEQEDGEELSVKRLKANIKRFQAGYAPLVSFLKAVSILLSWKSPSSTFLTFCIYMYCAWKGWLVTVMLALTIWLLGSTYFISRGWKVCFSLLPYHMVPEPEDDKQSLSMTDKYKLVFHVARKVQNWLGYLADQLEKLHQMIYWGNPEATGKLMKGVVFSFTMSVIFSGEWLFFFLAMAVGWKLFILNALYNKFPRFKAKYDTVHLFFQSLPTKEDVEQKRLKRERDETVTNIQVISEQGKLQGSSEAETQTTIETGKQIDRIKQKLQEDLKLVKYIPFPPIVDTEEVTDVSTGERTPAFCETFLLPASEYPQPGWEGGKRCTLINKDRNLTTAFRHGRLYLTNCNLCFGTSRLHHKKKNMVLNLKEITNVGKAKPFQFMPGRGMSIEVTVLGEEKPFLFSGLVGRDDVYREIQLAMEEARRQVLDETDANQTETKLSLEEPNVGTSKEEVNIYT</sequence>
<evidence type="ECO:0000259" key="3">
    <source>
        <dbReference type="Pfam" id="PF02893"/>
    </source>
</evidence>
<feature type="compositionally biased region" description="Basic and acidic residues" evidence="1">
    <location>
        <begin position="163"/>
        <end position="174"/>
    </location>
</feature>
<dbReference type="PANTHER" id="PTHR37402">
    <property type="entry name" value="GRAM DOMAIN-CONTAINING PROTEIN 4"/>
    <property type="match status" value="1"/>
</dbReference>
<dbReference type="Gene3D" id="2.30.29.30">
    <property type="entry name" value="Pleckstrin-homology domain (PH domain)/Phosphotyrosine-binding domain (PTB)"/>
    <property type="match status" value="1"/>
</dbReference>
<dbReference type="OrthoDB" id="1708389at2759"/>
<reference evidence="4 5" key="1">
    <citation type="journal article" date="2017" name="PLoS Biol.">
        <title>The sea cucumber genome provides insights into morphological evolution and visceral regeneration.</title>
        <authorList>
            <person name="Zhang X."/>
            <person name="Sun L."/>
            <person name="Yuan J."/>
            <person name="Sun Y."/>
            <person name="Gao Y."/>
            <person name="Zhang L."/>
            <person name="Li S."/>
            <person name="Dai H."/>
            <person name="Hamel J.F."/>
            <person name="Liu C."/>
            <person name="Yu Y."/>
            <person name="Liu S."/>
            <person name="Lin W."/>
            <person name="Guo K."/>
            <person name="Jin S."/>
            <person name="Xu P."/>
            <person name="Storey K.B."/>
            <person name="Huan P."/>
            <person name="Zhang T."/>
            <person name="Zhou Y."/>
            <person name="Zhang J."/>
            <person name="Lin C."/>
            <person name="Li X."/>
            <person name="Xing L."/>
            <person name="Huo D."/>
            <person name="Sun M."/>
            <person name="Wang L."/>
            <person name="Mercier A."/>
            <person name="Li F."/>
            <person name="Yang H."/>
            <person name="Xiang J."/>
        </authorList>
    </citation>
    <scope>NUCLEOTIDE SEQUENCE [LARGE SCALE GENOMIC DNA]</scope>
    <source>
        <strain evidence="4">Shaxun</strain>
        <tissue evidence="4">Muscle</tissue>
    </source>
</reference>
<dbReference type="InterPro" id="IPR011993">
    <property type="entry name" value="PH-like_dom_sf"/>
</dbReference>
<feature type="region of interest" description="Disordered" evidence="1">
    <location>
        <begin position="644"/>
        <end position="668"/>
    </location>
</feature>
<dbReference type="PANTHER" id="PTHR37402:SF1">
    <property type="entry name" value="GRAM DOMAIN-CONTAINING PROTEIN 4"/>
    <property type="match status" value="1"/>
</dbReference>
<dbReference type="Pfam" id="PF11696">
    <property type="entry name" value="DUF3292"/>
    <property type="match status" value="1"/>
</dbReference>
<name>A0A2G8LRC3_STIJA</name>
<evidence type="ECO:0000256" key="2">
    <source>
        <dbReference type="SAM" id="Phobius"/>
    </source>
</evidence>
<feature type="region of interest" description="Disordered" evidence="1">
    <location>
        <begin position="153"/>
        <end position="177"/>
    </location>
</feature>
<dbReference type="GO" id="GO:0034164">
    <property type="term" value="P:negative regulation of toll-like receptor 9 signaling pathway"/>
    <property type="evidence" value="ECO:0007669"/>
    <property type="project" value="TreeGrafter"/>
</dbReference>
<dbReference type="Proteomes" id="UP000230750">
    <property type="component" value="Unassembled WGS sequence"/>
</dbReference>
<accession>A0A2G8LRC3</accession>
<evidence type="ECO:0000313" key="4">
    <source>
        <dbReference type="EMBL" id="PIK62813.1"/>
    </source>
</evidence>
<proteinExistence type="predicted"/>
<keyword evidence="2" id="KW-0812">Transmembrane</keyword>
<dbReference type="InterPro" id="IPR021709">
    <property type="entry name" value="DUF3292"/>
</dbReference>
<evidence type="ECO:0000256" key="1">
    <source>
        <dbReference type="SAM" id="MobiDB-lite"/>
    </source>
</evidence>
<evidence type="ECO:0000313" key="5">
    <source>
        <dbReference type="Proteomes" id="UP000230750"/>
    </source>
</evidence>